<proteinExistence type="predicted"/>
<protein>
    <submittedName>
        <fullName evidence="1">Uncharacterized protein</fullName>
    </submittedName>
</protein>
<dbReference type="EMBL" id="BK015824">
    <property type="protein sequence ID" value="DAE26957.1"/>
    <property type="molecule type" value="Genomic_DNA"/>
</dbReference>
<organism evidence="1">
    <name type="scientific">virus sp. ct6Ax4</name>
    <dbReference type="NCBI Taxonomy" id="2826791"/>
    <lineage>
        <taxon>Viruses</taxon>
    </lineage>
</organism>
<accession>A0A8S5R7G9</accession>
<reference evidence="1" key="1">
    <citation type="journal article" date="2021" name="Proc. Natl. Acad. Sci. U.S.A.">
        <title>A Catalog of Tens of Thousands of Viruses from Human Metagenomes Reveals Hidden Associations with Chronic Diseases.</title>
        <authorList>
            <person name="Tisza M.J."/>
            <person name="Buck C.B."/>
        </authorList>
    </citation>
    <scope>NUCLEOTIDE SEQUENCE</scope>
    <source>
        <strain evidence="1">Ct6Ax4</strain>
    </source>
</reference>
<evidence type="ECO:0000313" key="1">
    <source>
        <dbReference type="EMBL" id="DAE26957.1"/>
    </source>
</evidence>
<name>A0A8S5R7G9_9VIRU</name>
<sequence>MKEIVISTVKKIVSTLGLPAMKYMILLPLRDIMTA</sequence>